<protein>
    <submittedName>
        <fullName evidence="1">Uncharacterized protein</fullName>
    </submittedName>
</protein>
<keyword evidence="2" id="KW-1185">Reference proteome</keyword>
<proteinExistence type="predicted"/>
<reference evidence="1" key="1">
    <citation type="submission" date="2022-11" db="EMBL/GenBank/DDBJ databases">
        <authorList>
            <person name="Morgan W.R."/>
            <person name="Tartar A."/>
        </authorList>
    </citation>
    <scope>NUCLEOTIDE SEQUENCE</scope>
    <source>
        <strain evidence="1">ARSEF 373</strain>
    </source>
</reference>
<name>A0AAV2ZLD0_9STRA</name>
<dbReference type="EMBL" id="DAKRPA010000002">
    <property type="protein sequence ID" value="DBA05187.1"/>
    <property type="molecule type" value="Genomic_DNA"/>
</dbReference>
<evidence type="ECO:0000313" key="1">
    <source>
        <dbReference type="EMBL" id="DBA05187.1"/>
    </source>
</evidence>
<organism evidence="1 2">
    <name type="scientific">Lagenidium giganteum</name>
    <dbReference type="NCBI Taxonomy" id="4803"/>
    <lineage>
        <taxon>Eukaryota</taxon>
        <taxon>Sar</taxon>
        <taxon>Stramenopiles</taxon>
        <taxon>Oomycota</taxon>
        <taxon>Peronosporomycetes</taxon>
        <taxon>Pythiales</taxon>
        <taxon>Pythiaceae</taxon>
    </lineage>
</organism>
<gene>
    <name evidence="1" type="ORF">N0F65_005037</name>
</gene>
<sequence>MPRRTLVSSISVHLVDLARKNHRGSQYLCTDRRQNRS</sequence>
<reference evidence="1" key="2">
    <citation type="journal article" date="2023" name="Microbiol Resour">
        <title>Decontamination and Annotation of the Draft Genome Sequence of the Oomycete Lagenidium giganteum ARSEF 373.</title>
        <authorList>
            <person name="Morgan W.R."/>
            <person name="Tartar A."/>
        </authorList>
    </citation>
    <scope>NUCLEOTIDE SEQUENCE</scope>
    <source>
        <strain evidence="1">ARSEF 373</strain>
    </source>
</reference>
<comment type="caution">
    <text evidence="1">The sequence shown here is derived from an EMBL/GenBank/DDBJ whole genome shotgun (WGS) entry which is preliminary data.</text>
</comment>
<dbReference type="AlphaFoldDB" id="A0AAV2ZLD0"/>
<dbReference type="Proteomes" id="UP001146120">
    <property type="component" value="Unassembled WGS sequence"/>
</dbReference>
<evidence type="ECO:0000313" key="2">
    <source>
        <dbReference type="Proteomes" id="UP001146120"/>
    </source>
</evidence>
<accession>A0AAV2ZLD0</accession>